<dbReference type="PANTHER" id="PTHR47157">
    <property type="entry name" value="CHROMODOMAIN-HELICASE-DNA-BINDING PROTEIN 1-LIKE"/>
    <property type="match status" value="1"/>
</dbReference>
<organism evidence="4 5">
    <name type="scientific">Cylicostephanus goldi</name>
    <name type="common">Nematode worm</name>
    <dbReference type="NCBI Taxonomy" id="71465"/>
    <lineage>
        <taxon>Eukaryota</taxon>
        <taxon>Metazoa</taxon>
        <taxon>Ecdysozoa</taxon>
        <taxon>Nematoda</taxon>
        <taxon>Chromadorea</taxon>
        <taxon>Rhabditida</taxon>
        <taxon>Rhabditina</taxon>
        <taxon>Rhabditomorpha</taxon>
        <taxon>Strongyloidea</taxon>
        <taxon>Strongylidae</taxon>
        <taxon>Cylicostephanus</taxon>
    </lineage>
</organism>
<feature type="domain" description="Helicase ATP-binding" evidence="3">
    <location>
        <begin position="28"/>
        <end position="199"/>
    </location>
</feature>
<dbReference type="OrthoDB" id="5857104at2759"/>
<dbReference type="EMBL" id="UYRV01111180">
    <property type="protein sequence ID" value="VDN26555.1"/>
    <property type="molecule type" value="Genomic_DNA"/>
</dbReference>
<dbReference type="InterPro" id="IPR027417">
    <property type="entry name" value="P-loop_NTPase"/>
</dbReference>
<gene>
    <name evidence="4" type="ORF">CGOC_LOCUS10421</name>
</gene>
<dbReference type="Proteomes" id="UP000271889">
    <property type="component" value="Unassembled WGS sequence"/>
</dbReference>
<dbReference type="InterPro" id="IPR031053">
    <property type="entry name" value="ALC1"/>
</dbReference>
<dbReference type="AlphaFoldDB" id="A0A3P7MAM3"/>
<reference evidence="4 5" key="1">
    <citation type="submission" date="2018-11" db="EMBL/GenBank/DDBJ databases">
        <authorList>
            <consortium name="Pathogen Informatics"/>
        </authorList>
    </citation>
    <scope>NUCLEOTIDE SEQUENCE [LARGE SCALE GENOMIC DNA]</scope>
</reference>
<dbReference type="CDD" id="cd17919">
    <property type="entry name" value="DEXHc_Snf"/>
    <property type="match status" value="1"/>
</dbReference>
<evidence type="ECO:0000256" key="1">
    <source>
        <dbReference type="ARBA" id="ARBA00022741"/>
    </source>
</evidence>
<dbReference type="InterPro" id="IPR038718">
    <property type="entry name" value="SNF2-like_sf"/>
</dbReference>
<dbReference type="GO" id="GO:0003678">
    <property type="term" value="F:DNA helicase activity"/>
    <property type="evidence" value="ECO:0007669"/>
    <property type="project" value="InterPro"/>
</dbReference>
<dbReference type="Pfam" id="PF00176">
    <property type="entry name" value="SNF2-rel_dom"/>
    <property type="match status" value="1"/>
</dbReference>
<dbReference type="GO" id="GO:0005524">
    <property type="term" value="F:ATP binding"/>
    <property type="evidence" value="ECO:0007669"/>
    <property type="project" value="UniProtKB-KW"/>
</dbReference>
<dbReference type="InterPro" id="IPR000330">
    <property type="entry name" value="SNF2_N"/>
</dbReference>
<dbReference type="PANTHER" id="PTHR47157:SF1">
    <property type="entry name" value="CHROMODOMAIN-HELICASE-DNA-BINDING PROTEIN 1-LIKE"/>
    <property type="match status" value="1"/>
</dbReference>
<accession>A0A3P7MAM3</accession>
<dbReference type="GO" id="GO:0006281">
    <property type="term" value="P:DNA repair"/>
    <property type="evidence" value="ECO:0007669"/>
    <property type="project" value="InterPro"/>
</dbReference>
<evidence type="ECO:0000313" key="5">
    <source>
        <dbReference type="Proteomes" id="UP000271889"/>
    </source>
</evidence>
<dbReference type="GO" id="GO:0006338">
    <property type="term" value="P:chromatin remodeling"/>
    <property type="evidence" value="ECO:0007669"/>
    <property type="project" value="InterPro"/>
</dbReference>
<proteinExistence type="predicted"/>
<evidence type="ECO:0000313" key="4">
    <source>
        <dbReference type="EMBL" id="VDN26555.1"/>
    </source>
</evidence>
<keyword evidence="1" id="KW-0547">Nucleotide-binding</keyword>
<dbReference type="PROSITE" id="PS51192">
    <property type="entry name" value="HELICASE_ATP_BIND_1"/>
    <property type="match status" value="1"/>
</dbReference>
<protein>
    <recommendedName>
        <fullName evidence="3">Helicase ATP-binding domain-containing protein</fullName>
    </recommendedName>
</protein>
<evidence type="ECO:0000259" key="3">
    <source>
        <dbReference type="PROSITE" id="PS51192"/>
    </source>
</evidence>
<dbReference type="SMART" id="SM00487">
    <property type="entry name" value="DEXDc"/>
    <property type="match status" value="1"/>
</dbReference>
<dbReference type="InterPro" id="IPR014001">
    <property type="entry name" value="Helicase_ATP-bd"/>
</dbReference>
<sequence>MANVNLTKWEGRGLRLREYQKEGVNVMDSWYKAGHGGINGDEMGLGKTCQAIMLMLRMKFRGKGSFLVLCPLSVVDHWVAEIERFSCGLLNPVPFLGSEKACHSSLKHLARLLKNTVFVVPYHIFRRDSQLLSNFQVKSKLSFNVIIVDEAHNLKNTSTQLAEKLKPYKGKAWFLLMTGTPIQNHTGELYSLLTFVDPVRSLSSQLETKISGICRH</sequence>
<name>A0A3P7MAM3_CYLGO</name>
<evidence type="ECO:0000256" key="2">
    <source>
        <dbReference type="ARBA" id="ARBA00022840"/>
    </source>
</evidence>
<dbReference type="SUPFAM" id="SSF52540">
    <property type="entry name" value="P-loop containing nucleoside triphosphate hydrolases"/>
    <property type="match status" value="1"/>
</dbReference>
<keyword evidence="2" id="KW-0067">ATP-binding</keyword>
<keyword evidence="5" id="KW-1185">Reference proteome</keyword>
<dbReference type="Gene3D" id="3.40.50.10810">
    <property type="entry name" value="Tandem AAA-ATPase domain"/>
    <property type="match status" value="1"/>
</dbReference>